<feature type="compositionally biased region" description="Low complexity" evidence="2">
    <location>
        <begin position="123"/>
        <end position="134"/>
    </location>
</feature>
<feature type="region of interest" description="Disordered" evidence="2">
    <location>
        <begin position="224"/>
        <end position="257"/>
    </location>
</feature>
<feature type="compositionally biased region" description="Low complexity" evidence="2">
    <location>
        <begin position="528"/>
        <end position="543"/>
    </location>
</feature>
<feature type="compositionally biased region" description="Low complexity" evidence="2">
    <location>
        <begin position="459"/>
        <end position="470"/>
    </location>
</feature>
<feature type="region of interest" description="Disordered" evidence="2">
    <location>
        <begin position="351"/>
        <end position="372"/>
    </location>
</feature>
<feature type="compositionally biased region" description="Acidic residues" evidence="2">
    <location>
        <begin position="614"/>
        <end position="625"/>
    </location>
</feature>
<feature type="region of interest" description="Disordered" evidence="2">
    <location>
        <begin position="392"/>
        <end position="418"/>
    </location>
</feature>
<feature type="compositionally biased region" description="Low complexity" evidence="2">
    <location>
        <begin position="312"/>
        <end position="322"/>
    </location>
</feature>
<name>S3C6U1_OPHP1</name>
<feature type="compositionally biased region" description="Polar residues" evidence="2">
    <location>
        <begin position="514"/>
        <end position="527"/>
    </location>
</feature>
<feature type="compositionally biased region" description="Polar residues" evidence="2">
    <location>
        <begin position="1010"/>
        <end position="1020"/>
    </location>
</feature>
<feature type="region of interest" description="Disordered" evidence="2">
    <location>
        <begin position="287"/>
        <end position="329"/>
    </location>
</feature>
<dbReference type="EMBL" id="KE148148">
    <property type="protein sequence ID" value="EPE08527.1"/>
    <property type="molecule type" value="Genomic_DNA"/>
</dbReference>
<dbReference type="AlphaFoldDB" id="S3C6U1"/>
<dbReference type="VEuPathDB" id="FungiDB:F503_04114"/>
<keyword evidence="4" id="KW-1185">Reference proteome</keyword>
<proteinExistence type="predicted"/>
<organism evidence="3 4">
    <name type="scientific">Ophiostoma piceae (strain UAMH 11346)</name>
    <name type="common">Sap stain fungus</name>
    <dbReference type="NCBI Taxonomy" id="1262450"/>
    <lineage>
        <taxon>Eukaryota</taxon>
        <taxon>Fungi</taxon>
        <taxon>Dikarya</taxon>
        <taxon>Ascomycota</taxon>
        <taxon>Pezizomycotina</taxon>
        <taxon>Sordariomycetes</taxon>
        <taxon>Sordariomycetidae</taxon>
        <taxon>Ophiostomatales</taxon>
        <taxon>Ophiostomataceae</taxon>
        <taxon>Ophiostoma</taxon>
    </lineage>
</organism>
<feature type="compositionally biased region" description="Polar residues" evidence="2">
    <location>
        <begin position="296"/>
        <end position="311"/>
    </location>
</feature>
<feature type="region of interest" description="Disordered" evidence="2">
    <location>
        <begin position="441"/>
        <end position="475"/>
    </location>
</feature>
<dbReference type="OrthoDB" id="2555519at2759"/>
<evidence type="ECO:0000313" key="4">
    <source>
        <dbReference type="Proteomes" id="UP000016923"/>
    </source>
</evidence>
<feature type="region of interest" description="Disordered" evidence="2">
    <location>
        <begin position="614"/>
        <end position="657"/>
    </location>
</feature>
<evidence type="ECO:0000256" key="1">
    <source>
        <dbReference type="SAM" id="Coils"/>
    </source>
</evidence>
<feature type="compositionally biased region" description="Pro residues" evidence="2">
    <location>
        <begin position="1069"/>
        <end position="1079"/>
    </location>
</feature>
<accession>S3C6U1</accession>
<feature type="compositionally biased region" description="Low complexity" evidence="2">
    <location>
        <begin position="1"/>
        <end position="37"/>
    </location>
</feature>
<keyword evidence="1" id="KW-0175">Coiled coil</keyword>
<dbReference type="eggNOG" id="ENOG502SDCC">
    <property type="taxonomic scope" value="Eukaryota"/>
</dbReference>
<evidence type="ECO:0000313" key="3">
    <source>
        <dbReference type="EMBL" id="EPE08527.1"/>
    </source>
</evidence>
<feature type="region of interest" description="Disordered" evidence="2">
    <location>
        <begin position="708"/>
        <end position="727"/>
    </location>
</feature>
<feature type="compositionally biased region" description="Acidic residues" evidence="2">
    <location>
        <begin position="757"/>
        <end position="797"/>
    </location>
</feature>
<sequence>MVRSSTSTPHLPPTSTSTPSSRSSRSSVTTTSATTRPAANAFTASSNSPRRAQSSLGVSDALRRTSTASTASSRASSRPPFPAVADKTKTAASPIIAATKQASASRRAASLDPRTLPTQPLPAASASFAASRNALRSRDRNAALSSRPPLHHPTITLRRSPSTTSLTSSISSLSVHSPRTPSVLSPMRPLKAPPSAMGYEKDNTPRKPTLASRPYARAPLTPKIASTTSGITPSLAASGARTPTAAGPGSQSTSPYQTVTVTPLARRSTGLSSTGTSTAAQNYHNDVASPVPPYLNNITPRSGSRQSRVDSTTPTGTPTHTGLGIAGSADPDSKFFYASDAKPAIAAPPLGSSVPGVSSSASTPALAASPSLGPPSRASAFFYANGKSLPGTNGGSSSAGSAPTPPLASPIHIAPTASQPTDHLASKFVHANGDAIDRKLSVSSQQPKLASSPALVQTSSQSQAQAQAQSRPMSPVKLASYPLQRSDSTRSAVLPAPAPLIAATIASPPLGPTSPGNNQSHLLSRSRSTFSASIGSNSSSNSGHSRKGSLTVADPPMVARLIQSSQPSSETSSPASSQYPSSFPFPAVNAGNAPATAGTATSGLASLLQAAEDFGDESNDDDDDAASNHDKSGVDDKTSNVNSSAGTDDSAKDDDNPLNDLVKIARRERKVQDLEITNASLEAINRSLERQLRKQKAEIRQFRRLSRAGRLSSAPNAGGPAGSKLSVVQTPISTSRITSSSTVEGPLQDTDRILAMGDDDDDTGDKDDNEYPSDMETSFNEEDEDDYDDDEDDDSDENLLSAKNSTRRKRDERRMQLDLAKHRQLLVDSQKINQSIKRCMNWTEELISEGKKALAFQVRVSEVQLGGRVLAEDEVEERRQKREEREKLGLGATLPVDHDTNSMLGDGGSTLGVSDMGSVMGSVMGDSGSTLGVDDMSGAASTAADDTLRLDDFLHKDMDGDDFDVAVEEVSADDASTFSAVDVDMDTVGKSKNRRSNSSSHTDGDPGHAPQTQETPSFALQQPLDDVSDTHDESFSPVTHSRTVRFDDDDVPPADGLPLGSASTTPKPAQGPFPSPVAA</sequence>
<feature type="coiled-coil region" evidence="1">
    <location>
        <begin position="664"/>
        <end position="705"/>
    </location>
</feature>
<dbReference type="STRING" id="1262450.S3C6U1"/>
<feature type="compositionally biased region" description="Low complexity" evidence="2">
    <location>
        <begin position="153"/>
        <end position="174"/>
    </location>
</feature>
<feature type="compositionally biased region" description="Low complexity" evidence="2">
    <location>
        <begin position="64"/>
        <end position="78"/>
    </location>
</feature>
<gene>
    <name evidence="3" type="ORF">F503_04114</name>
</gene>
<feature type="region of interest" description="Disordered" evidence="2">
    <location>
        <begin position="507"/>
        <end position="551"/>
    </location>
</feature>
<feature type="region of interest" description="Disordered" evidence="2">
    <location>
        <begin position="734"/>
        <end position="813"/>
    </location>
</feature>
<feature type="compositionally biased region" description="Polar residues" evidence="2">
    <location>
        <begin position="42"/>
        <end position="57"/>
    </location>
</feature>
<feature type="region of interest" description="Disordered" evidence="2">
    <location>
        <begin position="986"/>
        <end position="1079"/>
    </location>
</feature>
<dbReference type="HOGENOM" id="CLU_286390_0_0_1"/>
<feature type="region of interest" description="Disordered" evidence="2">
    <location>
        <begin position="1"/>
        <end position="212"/>
    </location>
</feature>
<dbReference type="PANTHER" id="PTHR38701">
    <property type="entry name" value="CHROMOSOME 8, WHOLE GENOME SHOTGUN SEQUENCE"/>
    <property type="match status" value="1"/>
</dbReference>
<feature type="compositionally biased region" description="Basic and acidic residues" evidence="2">
    <location>
        <begin position="626"/>
        <end position="638"/>
    </location>
</feature>
<dbReference type="PANTHER" id="PTHR38701:SF1">
    <property type="entry name" value="UP-REGULATED DURING SEPTATION PROTEIN 1 DOMAIN-CONTAINING PROTEIN"/>
    <property type="match status" value="1"/>
</dbReference>
<feature type="compositionally biased region" description="Polar residues" evidence="2">
    <location>
        <begin position="441"/>
        <end position="458"/>
    </location>
</feature>
<evidence type="ECO:0000256" key="2">
    <source>
        <dbReference type="SAM" id="MobiDB-lite"/>
    </source>
</evidence>
<dbReference type="Proteomes" id="UP000016923">
    <property type="component" value="Unassembled WGS sequence"/>
</dbReference>
<dbReference type="OMA" id="MNWTEEL"/>
<protein>
    <submittedName>
        <fullName evidence="3">Uncharacterized protein</fullName>
    </submittedName>
</protein>
<reference evidence="3 4" key="1">
    <citation type="journal article" date="2013" name="BMC Genomics">
        <title>The genome and transcriptome of the pine saprophyte Ophiostoma piceae, and a comparison with the bark beetle-associated pine pathogen Grosmannia clavigera.</title>
        <authorList>
            <person name="Haridas S."/>
            <person name="Wang Y."/>
            <person name="Lim L."/>
            <person name="Massoumi Alamouti S."/>
            <person name="Jackman S."/>
            <person name="Docking R."/>
            <person name="Robertson G."/>
            <person name="Birol I."/>
            <person name="Bohlmann J."/>
            <person name="Breuil C."/>
        </authorList>
    </citation>
    <scope>NUCLEOTIDE SEQUENCE [LARGE SCALE GENOMIC DNA]</scope>
    <source>
        <strain evidence="3 4">UAMH 11346</strain>
    </source>
</reference>